<dbReference type="GO" id="GO:0032259">
    <property type="term" value="P:methylation"/>
    <property type="evidence" value="ECO:0007669"/>
    <property type="project" value="UniProtKB-KW"/>
</dbReference>
<keyword evidence="3" id="KW-1185">Reference proteome</keyword>
<dbReference type="InterPro" id="IPR029063">
    <property type="entry name" value="SAM-dependent_MTases_sf"/>
</dbReference>
<organism evidence="2 3">
    <name type="scientific">Oceanomicrobium pacificus</name>
    <dbReference type="NCBI Taxonomy" id="2692916"/>
    <lineage>
        <taxon>Bacteria</taxon>
        <taxon>Pseudomonadati</taxon>
        <taxon>Pseudomonadota</taxon>
        <taxon>Alphaproteobacteria</taxon>
        <taxon>Rhodobacterales</taxon>
        <taxon>Paracoccaceae</taxon>
        <taxon>Oceanomicrobium</taxon>
    </lineage>
</organism>
<evidence type="ECO:0000313" key="2">
    <source>
        <dbReference type="EMBL" id="MXU63816.1"/>
    </source>
</evidence>
<feature type="domain" description="Methyltransferase type 11" evidence="1">
    <location>
        <begin position="128"/>
        <end position="173"/>
    </location>
</feature>
<dbReference type="Pfam" id="PF08241">
    <property type="entry name" value="Methyltransf_11"/>
    <property type="match status" value="1"/>
</dbReference>
<dbReference type="InterPro" id="IPR013216">
    <property type="entry name" value="Methyltransf_11"/>
</dbReference>
<accession>A0A6B0TIX5</accession>
<dbReference type="GO" id="GO:0008757">
    <property type="term" value="F:S-adenosylmethionine-dependent methyltransferase activity"/>
    <property type="evidence" value="ECO:0007669"/>
    <property type="project" value="InterPro"/>
</dbReference>
<dbReference type="Proteomes" id="UP000436016">
    <property type="component" value="Unassembled WGS sequence"/>
</dbReference>
<dbReference type="EMBL" id="WUWG01000001">
    <property type="protein sequence ID" value="MXU63816.1"/>
    <property type="molecule type" value="Genomic_DNA"/>
</dbReference>
<keyword evidence="2" id="KW-0808">Transferase</keyword>
<dbReference type="Gene3D" id="3.40.50.150">
    <property type="entry name" value="Vaccinia Virus protein VP39"/>
    <property type="match status" value="1"/>
</dbReference>
<proteinExistence type="predicted"/>
<dbReference type="AlphaFoldDB" id="A0A6B0TIX5"/>
<name>A0A6B0TIX5_9RHOB</name>
<protein>
    <submittedName>
        <fullName evidence="2">Methyltransferase domain-containing protein</fullName>
    </submittedName>
</protein>
<gene>
    <name evidence="2" type="ORF">GSH16_00040</name>
</gene>
<dbReference type="SUPFAM" id="SSF53335">
    <property type="entry name" value="S-adenosyl-L-methionine-dependent methyltransferases"/>
    <property type="match status" value="1"/>
</dbReference>
<dbReference type="RefSeq" id="WP_160850819.1">
    <property type="nucleotide sequence ID" value="NZ_WUWG01000001.1"/>
</dbReference>
<keyword evidence="2" id="KW-0489">Methyltransferase</keyword>
<sequence>MVEQKSQHRSRLPVLIEEPLKHCLAPLRVWKRTASIGERQCPICGFVGGFKEFGHPPRYDSRCPGCQSLERHRLLALAVEQGLIPFFGNVSDLSMLHFAPDAVMADYFDTRFGRHVTADLFMEGVDHAFDIENIDAPDCSYDVVLASHVLEHVDDFKASAEIRRILVDGGLFLAMVPIAEGWSNTYENPAIDGAQAREMHFGQSDHVRYYGADFSSRIERSGLRLVKEITATGQECADHGLIRGEKVFVFAKS</sequence>
<evidence type="ECO:0000313" key="3">
    <source>
        <dbReference type="Proteomes" id="UP000436016"/>
    </source>
</evidence>
<evidence type="ECO:0000259" key="1">
    <source>
        <dbReference type="Pfam" id="PF08241"/>
    </source>
</evidence>
<comment type="caution">
    <text evidence="2">The sequence shown here is derived from an EMBL/GenBank/DDBJ whole genome shotgun (WGS) entry which is preliminary data.</text>
</comment>
<reference evidence="2 3" key="1">
    <citation type="submission" date="2019-12" db="EMBL/GenBank/DDBJ databases">
        <title>Strain KN286 was isolated from seawater, which was collected from Caroline Seamount in the tropical western Pacific.</title>
        <authorList>
            <person name="Wang Q."/>
        </authorList>
    </citation>
    <scope>NUCLEOTIDE SEQUENCE [LARGE SCALE GENOMIC DNA]</scope>
    <source>
        <strain evidence="2 3">KN286</strain>
    </source>
</reference>